<dbReference type="KEGG" id="amx:AM2010_2502"/>
<keyword evidence="3" id="KW-1185">Reference proteome</keyword>
<dbReference type="EMBL" id="CP011805">
    <property type="protein sequence ID" value="AKM08557.1"/>
    <property type="molecule type" value="Genomic_DNA"/>
</dbReference>
<keyword evidence="1" id="KW-0732">Signal</keyword>
<evidence type="ECO:0000313" key="2">
    <source>
        <dbReference type="EMBL" id="AKM08557.1"/>
    </source>
</evidence>
<dbReference type="Proteomes" id="UP000037643">
    <property type="component" value="Chromosome"/>
</dbReference>
<dbReference type="NCBIfam" id="TIGR04433">
    <property type="entry name" value="UrcA_uranyl"/>
    <property type="match status" value="1"/>
</dbReference>
<name>A0A0G3XBM6_9SPHN</name>
<proteinExistence type="predicted"/>
<feature type="signal peptide" evidence="1">
    <location>
        <begin position="1"/>
        <end position="23"/>
    </location>
</feature>
<dbReference type="RefSeq" id="WP_047807366.1">
    <property type="nucleotide sequence ID" value="NZ_CP011805.1"/>
</dbReference>
<evidence type="ECO:0008006" key="4">
    <source>
        <dbReference type="Google" id="ProtNLM"/>
    </source>
</evidence>
<evidence type="ECO:0000256" key="1">
    <source>
        <dbReference type="SAM" id="SignalP"/>
    </source>
</evidence>
<dbReference type="InterPro" id="IPR030972">
    <property type="entry name" value="UrcA_uranyl"/>
</dbReference>
<gene>
    <name evidence="2" type="ORF">AM2010_2502</name>
</gene>
<reference evidence="2 3" key="1">
    <citation type="submission" date="2015-06" db="EMBL/GenBank/DDBJ databases">
        <authorList>
            <person name="Kim K.M."/>
        </authorList>
    </citation>
    <scope>NUCLEOTIDE SEQUENCE [LARGE SCALE GENOMIC DNA]</scope>
    <source>
        <strain evidence="2 3">KCTC 22370</strain>
    </source>
</reference>
<protein>
    <recommendedName>
        <fullName evidence="4">UrcA family protein</fullName>
    </recommendedName>
</protein>
<sequence length="101" mass="10717" precursor="true">MKFHHILAAGLAVTALMSAPAQAKYTEVSIAVHFDDLDLRDPDHVAELRTRVAAAAESACAYPTAMSVNTVSYDQDCKASLIDSAQRIIAQKARATLASAS</sequence>
<dbReference type="AlphaFoldDB" id="A0A0G3XBM6"/>
<evidence type="ECO:0000313" key="3">
    <source>
        <dbReference type="Proteomes" id="UP000037643"/>
    </source>
</evidence>
<dbReference type="OrthoDB" id="9956813at2"/>
<dbReference type="PATRIC" id="fig|543877.4.peg.2537"/>
<feature type="chain" id="PRO_5002562401" description="UrcA family protein" evidence="1">
    <location>
        <begin position="24"/>
        <end position="101"/>
    </location>
</feature>
<organism evidence="2 3">
    <name type="scientific">Pelagerythrobacter marensis</name>
    <dbReference type="NCBI Taxonomy" id="543877"/>
    <lineage>
        <taxon>Bacteria</taxon>
        <taxon>Pseudomonadati</taxon>
        <taxon>Pseudomonadota</taxon>
        <taxon>Alphaproteobacteria</taxon>
        <taxon>Sphingomonadales</taxon>
        <taxon>Erythrobacteraceae</taxon>
        <taxon>Pelagerythrobacter</taxon>
    </lineage>
</organism>
<accession>A0A0G3XBM6</accession>